<evidence type="ECO:0000313" key="8">
    <source>
        <dbReference type="Proteomes" id="UP001147653"/>
    </source>
</evidence>
<evidence type="ECO:0000256" key="1">
    <source>
        <dbReference type="ARBA" id="ARBA00004651"/>
    </source>
</evidence>
<dbReference type="GO" id="GO:0005886">
    <property type="term" value="C:plasma membrane"/>
    <property type="evidence" value="ECO:0007669"/>
    <property type="project" value="UniProtKB-SubCell"/>
</dbReference>
<keyword evidence="4 6" id="KW-1133">Transmembrane helix</keyword>
<reference evidence="7" key="1">
    <citation type="submission" date="2022-10" db="EMBL/GenBank/DDBJ databases">
        <title>The WGS of Solirubrobacter phytolaccae KCTC 29190.</title>
        <authorList>
            <person name="Jiang Z."/>
        </authorList>
    </citation>
    <scope>NUCLEOTIDE SEQUENCE</scope>
    <source>
        <strain evidence="7">KCTC 29190</strain>
    </source>
</reference>
<evidence type="ECO:0000256" key="5">
    <source>
        <dbReference type="ARBA" id="ARBA00023136"/>
    </source>
</evidence>
<keyword evidence="3 6" id="KW-0812">Transmembrane</keyword>
<comment type="caution">
    <text evidence="7">The sequence shown here is derived from an EMBL/GenBank/DDBJ whole genome shotgun (WGS) entry which is preliminary data.</text>
</comment>
<feature type="transmembrane region" description="Helical" evidence="6">
    <location>
        <begin position="12"/>
        <end position="35"/>
    </location>
</feature>
<dbReference type="Pfam" id="PF07690">
    <property type="entry name" value="MFS_1"/>
    <property type="match status" value="1"/>
</dbReference>
<keyword evidence="8" id="KW-1185">Reference proteome</keyword>
<evidence type="ECO:0000313" key="7">
    <source>
        <dbReference type="EMBL" id="MDA0182685.1"/>
    </source>
</evidence>
<dbReference type="SUPFAM" id="SSF103473">
    <property type="entry name" value="MFS general substrate transporter"/>
    <property type="match status" value="1"/>
</dbReference>
<dbReference type="Proteomes" id="UP001147653">
    <property type="component" value="Unassembled WGS sequence"/>
</dbReference>
<feature type="transmembrane region" description="Helical" evidence="6">
    <location>
        <begin position="279"/>
        <end position="297"/>
    </location>
</feature>
<evidence type="ECO:0000256" key="6">
    <source>
        <dbReference type="SAM" id="Phobius"/>
    </source>
</evidence>
<feature type="transmembrane region" description="Helical" evidence="6">
    <location>
        <begin position="219"/>
        <end position="243"/>
    </location>
</feature>
<dbReference type="InterPro" id="IPR036259">
    <property type="entry name" value="MFS_trans_sf"/>
</dbReference>
<keyword evidence="5 6" id="KW-0472">Membrane</keyword>
<dbReference type="PANTHER" id="PTHR23513:SF6">
    <property type="entry name" value="MAJOR FACILITATOR SUPERFAMILY ASSOCIATED DOMAIN-CONTAINING PROTEIN"/>
    <property type="match status" value="1"/>
</dbReference>
<proteinExistence type="predicted"/>
<gene>
    <name evidence="7" type="ORF">OJ997_20405</name>
</gene>
<organism evidence="7 8">
    <name type="scientific">Solirubrobacter phytolaccae</name>
    <dbReference type="NCBI Taxonomy" id="1404360"/>
    <lineage>
        <taxon>Bacteria</taxon>
        <taxon>Bacillati</taxon>
        <taxon>Actinomycetota</taxon>
        <taxon>Thermoleophilia</taxon>
        <taxon>Solirubrobacterales</taxon>
        <taxon>Solirubrobacteraceae</taxon>
        <taxon>Solirubrobacter</taxon>
    </lineage>
</organism>
<evidence type="ECO:0000256" key="4">
    <source>
        <dbReference type="ARBA" id="ARBA00022989"/>
    </source>
</evidence>
<evidence type="ECO:0000256" key="2">
    <source>
        <dbReference type="ARBA" id="ARBA00022475"/>
    </source>
</evidence>
<sequence>MRRPTDFEWVWTAYAVSIFGTFLAFDAFPLIAILVLDAGPAAVSALAAAGLAAGALVAIPLGPWVEFRRKRPVMIGMDLVRFAALCSVPVAIWTGWLTFVQLLVVSVIVAASGIAFRAASGAYLKRLVPPDELLRANARFESTTWTATVLGPPLGGAAIGVLGPAITVVANAASFLLSALSLGAIRGGEPRPAPRATPRLGDIAEGWRFILGHAELRPLFLNTVLVNALIMATAPLMAVLMLGELGFSPFLYAVAFGVPCVGGIVGARLARRWASQRALIVSGTLRACCSLPLAFVMSGAPGLALVLVTQFALLVAIGVFNPLYATRRLQLTPDDRVSRTLAAWTITSNLTTAALTASWGVLAHLTSLRFAIGAAGVLMLLTPLLLVARRRAPMPSPAVAAPRQLH</sequence>
<dbReference type="AlphaFoldDB" id="A0A9X3ND31"/>
<accession>A0A9X3ND31</accession>
<dbReference type="InterPro" id="IPR011701">
    <property type="entry name" value="MFS"/>
</dbReference>
<feature type="transmembrane region" description="Helical" evidence="6">
    <location>
        <begin position="249"/>
        <end position="267"/>
    </location>
</feature>
<dbReference type="CDD" id="cd06173">
    <property type="entry name" value="MFS_MefA_like"/>
    <property type="match status" value="1"/>
</dbReference>
<feature type="transmembrane region" description="Helical" evidence="6">
    <location>
        <begin position="99"/>
        <end position="119"/>
    </location>
</feature>
<comment type="subcellular location">
    <subcellularLocation>
        <location evidence="1">Cell membrane</location>
        <topology evidence="1">Multi-pass membrane protein</topology>
    </subcellularLocation>
</comment>
<feature type="transmembrane region" description="Helical" evidence="6">
    <location>
        <begin position="303"/>
        <end position="320"/>
    </location>
</feature>
<feature type="transmembrane region" description="Helical" evidence="6">
    <location>
        <begin position="368"/>
        <end position="388"/>
    </location>
</feature>
<dbReference type="EMBL" id="JAPDDP010000039">
    <property type="protein sequence ID" value="MDA0182685.1"/>
    <property type="molecule type" value="Genomic_DNA"/>
</dbReference>
<keyword evidence="2" id="KW-1003">Cell membrane</keyword>
<feature type="transmembrane region" description="Helical" evidence="6">
    <location>
        <begin position="341"/>
        <end position="362"/>
    </location>
</feature>
<name>A0A9X3ND31_9ACTN</name>
<feature type="transmembrane region" description="Helical" evidence="6">
    <location>
        <begin position="41"/>
        <end position="61"/>
    </location>
</feature>
<protein>
    <submittedName>
        <fullName evidence="7">MFS transporter</fullName>
    </submittedName>
</protein>
<evidence type="ECO:0000256" key="3">
    <source>
        <dbReference type="ARBA" id="ARBA00022692"/>
    </source>
</evidence>
<dbReference type="GO" id="GO:0022857">
    <property type="term" value="F:transmembrane transporter activity"/>
    <property type="evidence" value="ECO:0007669"/>
    <property type="project" value="InterPro"/>
</dbReference>
<dbReference type="PANTHER" id="PTHR23513">
    <property type="entry name" value="INTEGRAL MEMBRANE EFFLUX PROTEIN-RELATED"/>
    <property type="match status" value="1"/>
</dbReference>
<dbReference type="Gene3D" id="1.20.1250.20">
    <property type="entry name" value="MFS general substrate transporter like domains"/>
    <property type="match status" value="1"/>
</dbReference>